<keyword evidence="2" id="KW-0677">Repeat</keyword>
<accession>A0ABD2QL01</accession>
<sequence>MTKYCMLNCVSNSQYYDFEAAEWKEVDNREAIADSEKYDLDTNEWTDIAPMNRTAYYHSAVVFDGKIYLAGGCNKDGMGTNMEAYDPQTNQWTLLANPEEGHYMGLMYCDKDTLMIAGGVDSQERYVRTAEKYDPVKDEWTVLPESLCFIMIKTWWVPVTY</sequence>
<dbReference type="PANTHER" id="PTHR46344:SF27">
    <property type="entry name" value="KELCH REPEAT SUPERFAMILY PROTEIN"/>
    <property type="match status" value="1"/>
</dbReference>
<keyword evidence="1" id="KW-0880">Kelch repeat</keyword>
<dbReference type="SUPFAM" id="SSF117281">
    <property type="entry name" value="Kelch motif"/>
    <property type="match status" value="1"/>
</dbReference>
<evidence type="ECO:0000256" key="1">
    <source>
        <dbReference type="ARBA" id="ARBA00022441"/>
    </source>
</evidence>
<dbReference type="Gene3D" id="2.120.10.80">
    <property type="entry name" value="Kelch-type beta propeller"/>
    <property type="match status" value="1"/>
</dbReference>
<evidence type="ECO:0000313" key="4">
    <source>
        <dbReference type="Proteomes" id="UP001626550"/>
    </source>
</evidence>
<dbReference type="Pfam" id="PF24681">
    <property type="entry name" value="Kelch_KLHDC2_KLHL20_DRC7"/>
    <property type="match status" value="1"/>
</dbReference>
<dbReference type="SMART" id="SM00612">
    <property type="entry name" value="Kelch"/>
    <property type="match status" value="3"/>
</dbReference>
<protein>
    <submittedName>
        <fullName evidence="3">Kelch-like protein 10</fullName>
    </submittedName>
</protein>
<dbReference type="InterPro" id="IPR015915">
    <property type="entry name" value="Kelch-typ_b-propeller"/>
</dbReference>
<organism evidence="3 4">
    <name type="scientific">Cichlidogyrus casuarinus</name>
    <dbReference type="NCBI Taxonomy" id="1844966"/>
    <lineage>
        <taxon>Eukaryota</taxon>
        <taxon>Metazoa</taxon>
        <taxon>Spiralia</taxon>
        <taxon>Lophotrochozoa</taxon>
        <taxon>Platyhelminthes</taxon>
        <taxon>Monogenea</taxon>
        <taxon>Monopisthocotylea</taxon>
        <taxon>Dactylogyridea</taxon>
        <taxon>Ancyrocephalidae</taxon>
        <taxon>Cichlidogyrus</taxon>
    </lineage>
</organism>
<reference evidence="3 4" key="1">
    <citation type="submission" date="2024-11" db="EMBL/GenBank/DDBJ databases">
        <title>Adaptive evolution of stress response genes in parasites aligns with host niche diversity.</title>
        <authorList>
            <person name="Hahn C."/>
            <person name="Resl P."/>
        </authorList>
    </citation>
    <scope>NUCLEOTIDE SEQUENCE [LARGE SCALE GENOMIC DNA]</scope>
    <source>
        <strain evidence="3">EGGRZ-B1_66</strain>
        <tissue evidence="3">Body</tissue>
    </source>
</reference>
<dbReference type="AlphaFoldDB" id="A0ABD2QL01"/>
<gene>
    <name evidence="3" type="primary">KLHL10_1</name>
    <name evidence="3" type="ORF">Ciccas_001119</name>
</gene>
<dbReference type="EMBL" id="JBJKFK010000069">
    <property type="protein sequence ID" value="KAL3320205.1"/>
    <property type="molecule type" value="Genomic_DNA"/>
</dbReference>
<dbReference type="Proteomes" id="UP001626550">
    <property type="component" value="Unassembled WGS sequence"/>
</dbReference>
<comment type="caution">
    <text evidence="3">The sequence shown here is derived from an EMBL/GenBank/DDBJ whole genome shotgun (WGS) entry which is preliminary data.</text>
</comment>
<proteinExistence type="predicted"/>
<keyword evidence="4" id="KW-1185">Reference proteome</keyword>
<name>A0ABD2QL01_9PLAT</name>
<evidence type="ECO:0000256" key="2">
    <source>
        <dbReference type="ARBA" id="ARBA00022737"/>
    </source>
</evidence>
<dbReference type="PANTHER" id="PTHR46344">
    <property type="entry name" value="OS02G0202900 PROTEIN"/>
    <property type="match status" value="1"/>
</dbReference>
<dbReference type="InterPro" id="IPR006652">
    <property type="entry name" value="Kelch_1"/>
</dbReference>
<evidence type="ECO:0000313" key="3">
    <source>
        <dbReference type="EMBL" id="KAL3320205.1"/>
    </source>
</evidence>